<proteinExistence type="predicted"/>
<keyword evidence="3" id="KW-1185">Reference proteome</keyword>
<feature type="chain" id="PRO_5006601556" description="Lipoprotein" evidence="1">
    <location>
        <begin position="21"/>
        <end position="117"/>
    </location>
</feature>
<dbReference type="PROSITE" id="PS51257">
    <property type="entry name" value="PROKAR_LIPOPROTEIN"/>
    <property type="match status" value="1"/>
</dbReference>
<evidence type="ECO:0008006" key="4">
    <source>
        <dbReference type="Google" id="ProtNLM"/>
    </source>
</evidence>
<evidence type="ECO:0000313" key="2">
    <source>
        <dbReference type="EMBL" id="ALO46535.1"/>
    </source>
</evidence>
<organism evidence="2 3">
    <name type="scientific">Pseudohongiella spirulinae</name>
    <dbReference type="NCBI Taxonomy" id="1249552"/>
    <lineage>
        <taxon>Bacteria</taxon>
        <taxon>Pseudomonadati</taxon>
        <taxon>Pseudomonadota</taxon>
        <taxon>Gammaproteobacteria</taxon>
        <taxon>Pseudomonadales</taxon>
        <taxon>Pseudohongiellaceae</taxon>
        <taxon>Pseudohongiella</taxon>
    </lineage>
</organism>
<dbReference type="AlphaFoldDB" id="A0A0S2KDY8"/>
<evidence type="ECO:0000313" key="3">
    <source>
        <dbReference type="Proteomes" id="UP000065641"/>
    </source>
</evidence>
<dbReference type="EMBL" id="CP013189">
    <property type="protein sequence ID" value="ALO46535.1"/>
    <property type="molecule type" value="Genomic_DNA"/>
</dbReference>
<dbReference type="KEGG" id="pspi:PS2015_1888"/>
<gene>
    <name evidence="2" type="ORF">PS2015_1888</name>
</gene>
<dbReference type="Proteomes" id="UP000065641">
    <property type="component" value="Chromosome"/>
</dbReference>
<protein>
    <recommendedName>
        <fullName evidence="4">Lipoprotein</fullName>
    </recommendedName>
</protein>
<dbReference type="RefSeq" id="WP_058021991.1">
    <property type="nucleotide sequence ID" value="NZ_CP013189.1"/>
</dbReference>
<sequence precursor="true">MIKLLGVAVLSMTLMGCLFVVDSKQTASRSQWHEEQRSRLVAGQTEASWVRENFGEPDRVSRYEDGSETWRYRNSNSSESRIGLFLLFKIDVERENTETLVLDIRDGVVTDHWVERR</sequence>
<feature type="signal peptide" evidence="1">
    <location>
        <begin position="1"/>
        <end position="20"/>
    </location>
</feature>
<name>A0A0S2KDY8_9GAMM</name>
<reference evidence="2 3" key="1">
    <citation type="submission" date="2015-11" db="EMBL/GenBank/DDBJ databases">
        <authorList>
            <person name="Zhang Y."/>
            <person name="Guo Z."/>
        </authorList>
    </citation>
    <scope>NUCLEOTIDE SEQUENCE [LARGE SCALE GENOMIC DNA]</scope>
    <source>
        <strain evidence="2 3">KCTC 32221</strain>
    </source>
</reference>
<dbReference type="OrthoDB" id="7062685at2"/>
<keyword evidence="1" id="KW-0732">Signal</keyword>
<evidence type="ECO:0000256" key="1">
    <source>
        <dbReference type="SAM" id="SignalP"/>
    </source>
</evidence>
<accession>A0A0S2KDY8</accession>